<protein>
    <submittedName>
        <fullName evidence="2">Uncharacterized protein</fullName>
    </submittedName>
</protein>
<dbReference type="AlphaFoldDB" id="T0ZCZ1"/>
<feature type="region of interest" description="Disordered" evidence="1">
    <location>
        <begin position="67"/>
        <end position="94"/>
    </location>
</feature>
<feature type="compositionally biased region" description="Basic and acidic residues" evidence="1">
    <location>
        <begin position="67"/>
        <end position="80"/>
    </location>
</feature>
<sequence>LGACASLSGDRASRAEHFRDQSQKLEATAGKNSSDLNHLDASQKYTKAAELRLSAGREYAIMGNTAKAKDQYEKASKDLGRGSTESLNIQGNAP</sequence>
<evidence type="ECO:0000313" key="2">
    <source>
        <dbReference type="EMBL" id="EQD27665.1"/>
    </source>
</evidence>
<feature type="region of interest" description="Disordered" evidence="1">
    <location>
        <begin position="1"/>
        <end position="21"/>
    </location>
</feature>
<comment type="caution">
    <text evidence="2">The sequence shown here is derived from an EMBL/GenBank/DDBJ whole genome shotgun (WGS) entry which is preliminary data.</text>
</comment>
<feature type="non-terminal residue" evidence="2">
    <location>
        <position position="1"/>
    </location>
</feature>
<reference evidence="2" key="1">
    <citation type="submission" date="2013-08" db="EMBL/GenBank/DDBJ databases">
        <authorList>
            <person name="Mendez C."/>
            <person name="Richter M."/>
            <person name="Ferrer M."/>
            <person name="Sanchez J."/>
        </authorList>
    </citation>
    <scope>NUCLEOTIDE SEQUENCE</scope>
</reference>
<organism evidence="2">
    <name type="scientific">mine drainage metagenome</name>
    <dbReference type="NCBI Taxonomy" id="410659"/>
    <lineage>
        <taxon>unclassified sequences</taxon>
        <taxon>metagenomes</taxon>
        <taxon>ecological metagenomes</taxon>
    </lineage>
</organism>
<dbReference type="EMBL" id="AUZX01015957">
    <property type="protein sequence ID" value="EQD27665.1"/>
    <property type="molecule type" value="Genomic_DNA"/>
</dbReference>
<proteinExistence type="predicted"/>
<feature type="compositionally biased region" description="Basic and acidic residues" evidence="1">
    <location>
        <begin position="11"/>
        <end position="21"/>
    </location>
</feature>
<evidence type="ECO:0000256" key="1">
    <source>
        <dbReference type="SAM" id="MobiDB-lite"/>
    </source>
</evidence>
<gene>
    <name evidence="2" type="ORF">B1A_21592</name>
</gene>
<reference evidence="2" key="2">
    <citation type="journal article" date="2014" name="ISME J.">
        <title>Microbial stratification in low pH oxic and suboxic macroscopic growths along an acid mine drainage.</title>
        <authorList>
            <person name="Mendez-Garcia C."/>
            <person name="Mesa V."/>
            <person name="Sprenger R.R."/>
            <person name="Richter M."/>
            <person name="Diez M.S."/>
            <person name="Solano J."/>
            <person name="Bargiela R."/>
            <person name="Golyshina O.V."/>
            <person name="Manteca A."/>
            <person name="Ramos J.L."/>
            <person name="Gallego J.R."/>
            <person name="Llorente I."/>
            <person name="Martins Dos Santos V.A."/>
            <person name="Jensen O.N."/>
            <person name="Pelaez A.I."/>
            <person name="Sanchez J."/>
            <person name="Ferrer M."/>
        </authorList>
    </citation>
    <scope>NUCLEOTIDE SEQUENCE</scope>
</reference>
<accession>T0ZCZ1</accession>
<name>T0ZCZ1_9ZZZZ</name>
<feature type="compositionally biased region" description="Polar residues" evidence="1">
    <location>
        <begin position="83"/>
        <end position="94"/>
    </location>
</feature>